<dbReference type="RefSeq" id="XP_040718498.1">
    <property type="nucleotide sequence ID" value="XM_040859525.1"/>
</dbReference>
<dbReference type="AlphaFoldDB" id="A0A1Y2E9G3"/>
<dbReference type="STRING" id="1141098.A0A1Y2E9G3"/>
<name>A0A1Y2E9G3_9PEZI</name>
<dbReference type="SUPFAM" id="SSF51197">
    <property type="entry name" value="Clavaminate synthase-like"/>
    <property type="match status" value="1"/>
</dbReference>
<accession>A0A1Y2E9G3</accession>
<keyword evidence="3" id="KW-1185">Reference proteome</keyword>
<evidence type="ECO:0000313" key="3">
    <source>
        <dbReference type="Proteomes" id="UP000193689"/>
    </source>
</evidence>
<dbReference type="OrthoDB" id="8249012at2759"/>
<proteinExistence type="predicted"/>
<reference evidence="2 3" key="1">
    <citation type="submission" date="2016-07" db="EMBL/GenBank/DDBJ databases">
        <title>Pervasive Adenine N6-methylation of Active Genes in Fungi.</title>
        <authorList>
            <consortium name="DOE Joint Genome Institute"/>
            <person name="Mondo S.J."/>
            <person name="Dannebaum R.O."/>
            <person name="Kuo R.C."/>
            <person name="Labutti K."/>
            <person name="Haridas S."/>
            <person name="Kuo A."/>
            <person name="Salamov A."/>
            <person name="Ahrendt S.R."/>
            <person name="Lipzen A."/>
            <person name="Sullivan W."/>
            <person name="Andreopoulos W.B."/>
            <person name="Clum A."/>
            <person name="Lindquist E."/>
            <person name="Daum C."/>
            <person name="Ramamoorthy G.K."/>
            <person name="Gryganskyi A."/>
            <person name="Culley D."/>
            <person name="Magnuson J.K."/>
            <person name="James T.Y."/>
            <person name="O'Malley M.A."/>
            <person name="Stajich J.E."/>
            <person name="Spatafora J.W."/>
            <person name="Visel A."/>
            <person name="Grigoriev I.V."/>
        </authorList>
    </citation>
    <scope>NUCLEOTIDE SEQUENCE [LARGE SCALE GENOMIC DNA]</scope>
    <source>
        <strain evidence="2 3">CBS 129021</strain>
    </source>
</reference>
<dbReference type="PANTHER" id="PTHR30613">
    <property type="entry name" value="UNCHARACTERIZED PROTEIN YBIU-RELATED"/>
    <property type="match status" value="1"/>
</dbReference>
<sequence>MAAVSIRRLTPLVNQVKPIAMSATLPTTSTAKREGDISDSFVSLSKTSRPPLPERFLDLKKSLIGGNEARVIESWKQVLRQLKVENETIAKAGPSVVPSIDFKNLDNGLVTLQSELKKRGVAVVRGIMPEKEARAYKDEIEEYVRQNPHTKAFPQNNPQVYELYWSAPQLKARAHPNLLKTQTALMSLWHTSDPKSEISISQALSYADRLRIRQPGDASFALGPHIDGGSVERWEKHGYGLGGVYDKVFEGNWESYDPWDASTRVDAVSDNYNGLGACSMFRMFQGWLSMSWTGPGEGTLKVYPNMKLSTVYMLLRPFFQAVKKVEEVTREEYLDEKNWDFAGENMTSALQGAEPGFGQELSTTLHPHLDLDKTMVHMPWIRPGDFVVWHCDTIHAVDNVHNGKTDSSVLYIPVCPVTELNARHMRQSREAFMKGTPSPDFPGGKGESEHVNRPTTDWLRSYAQVQGLRAAGLEKLVPASNDTVGAQTVTEKANGILGFE</sequence>
<dbReference type="PANTHER" id="PTHR30613:SF1">
    <property type="entry name" value="DUF1479 DOMAIN PROTEIN (AFU_ORTHOLOGUE AFUA_5G09280)"/>
    <property type="match status" value="1"/>
</dbReference>
<comment type="caution">
    <text evidence="2">The sequence shown here is derived from an EMBL/GenBank/DDBJ whole genome shotgun (WGS) entry which is preliminary data.</text>
</comment>
<feature type="region of interest" description="Disordered" evidence="1">
    <location>
        <begin position="433"/>
        <end position="452"/>
    </location>
</feature>
<evidence type="ECO:0000256" key="1">
    <source>
        <dbReference type="SAM" id="MobiDB-lite"/>
    </source>
</evidence>
<gene>
    <name evidence="2" type="ORF">BCR38DRAFT_422435</name>
</gene>
<dbReference type="Pfam" id="PF07350">
    <property type="entry name" value="Gig2-like"/>
    <property type="match status" value="1"/>
</dbReference>
<dbReference type="EMBL" id="MCFJ01000003">
    <property type="protein sequence ID" value="ORY68211.1"/>
    <property type="molecule type" value="Genomic_DNA"/>
</dbReference>
<dbReference type="InterPro" id="IPR027443">
    <property type="entry name" value="IPNS-like_sf"/>
</dbReference>
<organism evidence="2 3">
    <name type="scientific">Pseudomassariella vexata</name>
    <dbReference type="NCBI Taxonomy" id="1141098"/>
    <lineage>
        <taxon>Eukaryota</taxon>
        <taxon>Fungi</taxon>
        <taxon>Dikarya</taxon>
        <taxon>Ascomycota</taxon>
        <taxon>Pezizomycotina</taxon>
        <taxon>Sordariomycetes</taxon>
        <taxon>Xylariomycetidae</taxon>
        <taxon>Amphisphaeriales</taxon>
        <taxon>Pseudomassariaceae</taxon>
        <taxon>Pseudomassariella</taxon>
    </lineage>
</organism>
<dbReference type="GeneID" id="63775737"/>
<dbReference type="InParanoid" id="A0A1Y2E9G3"/>
<dbReference type="InterPro" id="IPR010856">
    <property type="entry name" value="Gig2-like"/>
</dbReference>
<dbReference type="Gene3D" id="2.60.120.330">
    <property type="entry name" value="B-lactam Antibiotic, Isopenicillin N Synthase, Chain"/>
    <property type="match status" value="1"/>
</dbReference>
<protein>
    <submittedName>
        <fullName evidence="2">DUF1479 domain protein</fullName>
    </submittedName>
</protein>
<dbReference type="Proteomes" id="UP000193689">
    <property type="component" value="Unassembled WGS sequence"/>
</dbReference>
<evidence type="ECO:0000313" key="2">
    <source>
        <dbReference type="EMBL" id="ORY68211.1"/>
    </source>
</evidence>